<feature type="domain" description="Methyltransferase" evidence="1">
    <location>
        <begin position="50"/>
        <end position="144"/>
    </location>
</feature>
<dbReference type="eggNOG" id="COG2226">
    <property type="taxonomic scope" value="Bacteria"/>
</dbReference>
<dbReference type="SUPFAM" id="SSF53335">
    <property type="entry name" value="S-adenosyl-L-methionine-dependent methyltransferases"/>
    <property type="match status" value="1"/>
</dbReference>
<dbReference type="InterPro" id="IPR041698">
    <property type="entry name" value="Methyltransf_25"/>
</dbReference>
<gene>
    <name evidence="2" type="ordered locus">Daud_1985</name>
</gene>
<dbReference type="PANTHER" id="PTHR44068">
    <property type="entry name" value="ZGC:194242"/>
    <property type="match status" value="1"/>
</dbReference>
<dbReference type="GO" id="GO:0008168">
    <property type="term" value="F:methyltransferase activity"/>
    <property type="evidence" value="ECO:0007669"/>
    <property type="project" value="UniProtKB-KW"/>
</dbReference>
<dbReference type="AlphaFoldDB" id="B1I652"/>
<reference evidence="2 3" key="2">
    <citation type="journal article" date="2008" name="Science">
        <title>Environmental genomics reveals a single-species ecosystem deep within Earth.</title>
        <authorList>
            <person name="Chivian D."/>
            <person name="Brodie E.L."/>
            <person name="Alm E.J."/>
            <person name="Culley D.E."/>
            <person name="Dehal P.S."/>
            <person name="Desantis T.Z."/>
            <person name="Gihring T.M."/>
            <person name="Lapidus A."/>
            <person name="Lin L.H."/>
            <person name="Lowry S.R."/>
            <person name="Moser D.P."/>
            <person name="Richardson P.M."/>
            <person name="Southam G."/>
            <person name="Wanger G."/>
            <person name="Pratt L.M."/>
            <person name="Andersen G.L."/>
            <person name="Hazen T.C."/>
            <person name="Brockman F.J."/>
            <person name="Arkin A.P."/>
            <person name="Onstott T.C."/>
        </authorList>
    </citation>
    <scope>NUCLEOTIDE SEQUENCE [LARGE SCALE GENOMIC DNA]</scope>
    <source>
        <strain evidence="2 3">MP104C</strain>
    </source>
</reference>
<dbReference type="PANTHER" id="PTHR44068:SF11">
    <property type="entry name" value="GERANYL DIPHOSPHATE 2-C-METHYLTRANSFERASE"/>
    <property type="match status" value="1"/>
</dbReference>
<keyword evidence="2" id="KW-0808">Transferase</keyword>
<dbReference type="CDD" id="cd02440">
    <property type="entry name" value="AdoMet_MTases"/>
    <property type="match status" value="1"/>
</dbReference>
<keyword evidence="3" id="KW-1185">Reference proteome</keyword>
<name>B1I652_DESAP</name>
<dbReference type="EMBL" id="CP000860">
    <property type="protein sequence ID" value="ACA60476.1"/>
    <property type="molecule type" value="Genomic_DNA"/>
</dbReference>
<dbReference type="Gene3D" id="3.40.50.150">
    <property type="entry name" value="Vaccinia Virus protein VP39"/>
    <property type="match status" value="1"/>
</dbReference>
<dbReference type="RefSeq" id="WP_012303051.1">
    <property type="nucleotide sequence ID" value="NC_010424.1"/>
</dbReference>
<evidence type="ECO:0000313" key="3">
    <source>
        <dbReference type="Proteomes" id="UP000008544"/>
    </source>
</evidence>
<sequence length="261" mass="27906">MNEDLKCACVDFYQNDVVRLLLGRSFHPGGLELTRRLGEALALGPGDFLLDAACGTGTSAVFLAGVFGCRVLGVDLGAENLEQARRHAADAGLTDRVEFRQGDAERLPLEDGACTAVISECSFCLFPDKETAAREMFRVLAAGGRVGLTDMVVDRDRLPEEMKGLLFRAACIADALTVDGYRAVLAHAGFTGLTATDHPEALLALAGQIRQRLLLAELAQAVGKLDLKGLDLKRGKVLLHQAEELVRDGVLGYTLITGSKP</sequence>
<dbReference type="InterPro" id="IPR050447">
    <property type="entry name" value="Erg6_SMT_methyltransf"/>
</dbReference>
<evidence type="ECO:0000259" key="1">
    <source>
        <dbReference type="Pfam" id="PF13649"/>
    </source>
</evidence>
<organism evidence="2 3">
    <name type="scientific">Desulforudis audaxviator (strain MP104C)</name>
    <dbReference type="NCBI Taxonomy" id="477974"/>
    <lineage>
        <taxon>Bacteria</taxon>
        <taxon>Bacillati</taxon>
        <taxon>Bacillota</taxon>
        <taxon>Clostridia</taxon>
        <taxon>Thermoanaerobacterales</taxon>
        <taxon>Candidatus Desulforudaceae</taxon>
        <taxon>Candidatus Desulforudis</taxon>
    </lineage>
</organism>
<protein>
    <submittedName>
        <fullName evidence="2">Methyltransferase type 11</fullName>
    </submittedName>
</protein>
<evidence type="ECO:0000313" key="2">
    <source>
        <dbReference type="EMBL" id="ACA60476.1"/>
    </source>
</evidence>
<dbReference type="HOGENOM" id="CLU_039068_9_1_9"/>
<dbReference type="Proteomes" id="UP000008544">
    <property type="component" value="Chromosome"/>
</dbReference>
<dbReference type="InterPro" id="IPR029063">
    <property type="entry name" value="SAM-dependent_MTases_sf"/>
</dbReference>
<proteinExistence type="predicted"/>
<dbReference type="OrthoDB" id="9772751at2"/>
<accession>B1I652</accession>
<dbReference type="KEGG" id="dau:Daud_1985"/>
<dbReference type="Pfam" id="PF13649">
    <property type="entry name" value="Methyltransf_25"/>
    <property type="match status" value="1"/>
</dbReference>
<reference evidence="3" key="1">
    <citation type="submission" date="2007-10" db="EMBL/GenBank/DDBJ databases">
        <title>Complete sequence of chromosome of Desulforudis audaxviator MP104C.</title>
        <authorList>
            <person name="Copeland A."/>
            <person name="Lucas S."/>
            <person name="Lapidus A."/>
            <person name="Barry K."/>
            <person name="Glavina del Rio T."/>
            <person name="Dalin E."/>
            <person name="Tice H."/>
            <person name="Bruce D."/>
            <person name="Pitluck S."/>
            <person name="Lowry S.R."/>
            <person name="Larimer F."/>
            <person name="Land M.L."/>
            <person name="Hauser L."/>
            <person name="Kyrpides N."/>
            <person name="Ivanova N.N."/>
            <person name="Richardson P."/>
        </authorList>
    </citation>
    <scope>NUCLEOTIDE SEQUENCE [LARGE SCALE GENOMIC DNA]</scope>
    <source>
        <strain evidence="3">MP104C</strain>
    </source>
</reference>
<dbReference type="STRING" id="477974.Daud_1985"/>
<dbReference type="GO" id="GO:0032259">
    <property type="term" value="P:methylation"/>
    <property type="evidence" value="ECO:0007669"/>
    <property type="project" value="UniProtKB-KW"/>
</dbReference>
<keyword evidence="2" id="KW-0489">Methyltransferase</keyword>